<dbReference type="InterPro" id="IPR039384">
    <property type="entry name" value="HINT"/>
</dbReference>
<evidence type="ECO:0000259" key="4">
    <source>
        <dbReference type="PROSITE" id="PS51084"/>
    </source>
</evidence>
<dbReference type="PROSITE" id="PS51084">
    <property type="entry name" value="HIT_2"/>
    <property type="match status" value="1"/>
</dbReference>
<evidence type="ECO:0000256" key="3">
    <source>
        <dbReference type="PROSITE-ProRule" id="PRU00464"/>
    </source>
</evidence>
<dbReference type="CDD" id="cd01277">
    <property type="entry name" value="HINT_subgroup"/>
    <property type="match status" value="1"/>
</dbReference>
<comment type="caution">
    <text evidence="5">The sequence shown here is derived from an EMBL/GenBank/DDBJ whole genome shotgun (WGS) entry which is preliminary data.</text>
</comment>
<evidence type="ECO:0000256" key="1">
    <source>
        <dbReference type="PIRSR" id="PIRSR601310-1"/>
    </source>
</evidence>
<dbReference type="PANTHER" id="PTHR46648">
    <property type="entry name" value="HIT FAMILY PROTEIN 1"/>
    <property type="match status" value="1"/>
</dbReference>
<evidence type="ECO:0000313" key="5">
    <source>
        <dbReference type="EMBL" id="RLQ87940.1"/>
    </source>
</evidence>
<feature type="active site" description="Tele-AMP-histidine intermediate" evidence="1">
    <location>
        <position position="107"/>
    </location>
</feature>
<dbReference type="Pfam" id="PF01230">
    <property type="entry name" value="HIT"/>
    <property type="match status" value="1"/>
</dbReference>
<reference evidence="5 6" key="1">
    <citation type="submission" date="2018-10" db="EMBL/GenBank/DDBJ databases">
        <title>Notoacmeibacter sp. M2BS9Y-3-1, whole genome shotgun sequence.</title>
        <authorList>
            <person name="Tuo L."/>
        </authorList>
    </citation>
    <scope>NUCLEOTIDE SEQUENCE [LARGE SCALE GENOMIC DNA]</scope>
    <source>
        <strain evidence="5 6">M2BS9Y-3-1</strain>
    </source>
</reference>
<evidence type="ECO:0000313" key="6">
    <source>
        <dbReference type="Proteomes" id="UP000281094"/>
    </source>
</evidence>
<dbReference type="EMBL" id="RCWN01000001">
    <property type="protein sequence ID" value="RLQ87940.1"/>
    <property type="molecule type" value="Genomic_DNA"/>
</dbReference>
<dbReference type="GO" id="GO:0009117">
    <property type="term" value="P:nucleotide metabolic process"/>
    <property type="evidence" value="ECO:0007669"/>
    <property type="project" value="TreeGrafter"/>
</dbReference>
<dbReference type="PANTHER" id="PTHR46648:SF1">
    <property type="entry name" value="ADENOSINE 5'-MONOPHOSPHORAMIDASE HNT1"/>
    <property type="match status" value="1"/>
</dbReference>
<sequence>MSETEAAYDENNIFAKILRGEIPSNKIYEDDQCIAIMDVMPSADGHCLVLPKKPSRNLLDADPATLSHLIKVTQTVAKAAKKAFDADGLRISQFNEVAAGQTVMHLHIHIIPMKEGVSLRRHAGEMADPELLKTHAEKIKSQL</sequence>
<dbReference type="AlphaFoldDB" id="A0A3L7JBT1"/>
<feature type="domain" description="HIT" evidence="4">
    <location>
        <begin position="13"/>
        <end position="120"/>
    </location>
</feature>
<dbReference type="InterPro" id="IPR036265">
    <property type="entry name" value="HIT-like_sf"/>
</dbReference>
<dbReference type="InterPro" id="IPR011146">
    <property type="entry name" value="HIT-like"/>
</dbReference>
<dbReference type="Proteomes" id="UP000281094">
    <property type="component" value="Unassembled WGS sequence"/>
</dbReference>
<gene>
    <name evidence="5" type="ORF">D8780_06710</name>
</gene>
<proteinExistence type="predicted"/>
<dbReference type="RefSeq" id="WP_121644903.1">
    <property type="nucleotide sequence ID" value="NZ_RCWN01000001.1"/>
</dbReference>
<organism evidence="5 6">
    <name type="scientific">Notoacmeibacter ruber</name>
    <dbReference type="NCBI Taxonomy" id="2670375"/>
    <lineage>
        <taxon>Bacteria</taxon>
        <taxon>Pseudomonadati</taxon>
        <taxon>Pseudomonadota</taxon>
        <taxon>Alphaproteobacteria</taxon>
        <taxon>Hyphomicrobiales</taxon>
        <taxon>Notoacmeibacteraceae</taxon>
        <taxon>Notoacmeibacter</taxon>
    </lineage>
</organism>
<dbReference type="PRINTS" id="PR00332">
    <property type="entry name" value="HISTRIAD"/>
</dbReference>
<dbReference type="SUPFAM" id="SSF54197">
    <property type="entry name" value="HIT-like"/>
    <property type="match status" value="1"/>
</dbReference>
<dbReference type="GO" id="GO:0003824">
    <property type="term" value="F:catalytic activity"/>
    <property type="evidence" value="ECO:0007669"/>
    <property type="project" value="InterPro"/>
</dbReference>
<feature type="short sequence motif" description="Histidine triad motif" evidence="2 3">
    <location>
        <begin position="105"/>
        <end position="109"/>
    </location>
</feature>
<keyword evidence="6" id="KW-1185">Reference proteome</keyword>
<dbReference type="Gene3D" id="3.30.428.10">
    <property type="entry name" value="HIT-like"/>
    <property type="match status" value="1"/>
</dbReference>
<accession>A0A3L7JBT1</accession>
<name>A0A3L7JBT1_9HYPH</name>
<protein>
    <submittedName>
        <fullName evidence="5">HIT family protein</fullName>
    </submittedName>
</protein>
<dbReference type="InterPro" id="IPR001310">
    <property type="entry name" value="Histidine_triad_HIT"/>
</dbReference>
<evidence type="ECO:0000256" key="2">
    <source>
        <dbReference type="PIRSR" id="PIRSR601310-3"/>
    </source>
</evidence>